<feature type="region of interest" description="Disordered" evidence="3">
    <location>
        <begin position="941"/>
        <end position="962"/>
    </location>
</feature>
<evidence type="ECO:0000256" key="2">
    <source>
        <dbReference type="ARBA" id="ARBA00022737"/>
    </source>
</evidence>
<keyword evidence="5" id="KW-1185">Reference proteome</keyword>
<dbReference type="RefSeq" id="XP_067180394.1">
    <property type="nucleotide sequence ID" value="XM_067325181.1"/>
</dbReference>
<evidence type="ECO:0000256" key="1">
    <source>
        <dbReference type="ARBA" id="ARBA00022614"/>
    </source>
</evidence>
<feature type="compositionally biased region" description="Low complexity" evidence="3">
    <location>
        <begin position="947"/>
        <end position="959"/>
    </location>
</feature>
<dbReference type="InterPro" id="IPR032675">
    <property type="entry name" value="LRR_dom_sf"/>
</dbReference>
<feature type="region of interest" description="Disordered" evidence="3">
    <location>
        <begin position="818"/>
        <end position="838"/>
    </location>
</feature>
<dbReference type="EMBL" id="JAFEUZ010000012">
    <property type="protein sequence ID" value="KAG5484456.1"/>
    <property type="molecule type" value="Genomic_DNA"/>
</dbReference>
<evidence type="ECO:0000256" key="3">
    <source>
        <dbReference type="SAM" id="MobiDB-lite"/>
    </source>
</evidence>
<feature type="region of interest" description="Disordered" evidence="3">
    <location>
        <begin position="483"/>
        <end position="631"/>
    </location>
</feature>
<evidence type="ECO:0008006" key="6">
    <source>
        <dbReference type="Google" id="ProtNLM"/>
    </source>
</evidence>
<feature type="compositionally biased region" description="Low complexity" evidence="3">
    <location>
        <begin position="516"/>
        <end position="531"/>
    </location>
</feature>
<protein>
    <recommendedName>
        <fullName evidence="6">Leucine-rich repeat protein</fullName>
    </recommendedName>
</protein>
<comment type="caution">
    <text evidence="4">The sequence shown here is derived from an EMBL/GenBank/DDBJ whole genome shotgun (WGS) entry which is preliminary data.</text>
</comment>
<feature type="region of interest" description="Disordered" evidence="3">
    <location>
        <begin position="854"/>
        <end position="874"/>
    </location>
</feature>
<dbReference type="Gene3D" id="3.80.10.10">
    <property type="entry name" value="Ribonuclease Inhibitor"/>
    <property type="match status" value="2"/>
</dbReference>
<gene>
    <name evidence="4" type="ORF">LSCM1_07825</name>
</gene>
<dbReference type="PANTHER" id="PTHR45617">
    <property type="entry name" value="LEUCINE RICH REPEAT FAMILY PROTEIN"/>
    <property type="match status" value="1"/>
</dbReference>
<reference evidence="5" key="2">
    <citation type="journal article" date="2021" name="Sci. Data">
        <title>Chromosome-scale genome sequencing, assembly and annotation of six genomes from subfamily Leishmaniinae.</title>
        <authorList>
            <person name="Almutairi H."/>
            <person name="Urbaniak M.D."/>
            <person name="Bates M.D."/>
            <person name="Jariyapan N."/>
            <person name="Kwakye-Nuako G."/>
            <person name="Thomaz Soccol V."/>
            <person name="Al-Salem W.S."/>
            <person name="Dillon R.J."/>
            <person name="Bates P.A."/>
            <person name="Gatherer D."/>
        </authorList>
    </citation>
    <scope>NUCLEOTIDE SEQUENCE [LARGE SCALE GENOMIC DNA]</scope>
</reference>
<evidence type="ECO:0000313" key="5">
    <source>
        <dbReference type="Proteomes" id="UP000673552"/>
    </source>
</evidence>
<dbReference type="SUPFAM" id="SSF52058">
    <property type="entry name" value="L domain-like"/>
    <property type="match status" value="1"/>
</dbReference>
<evidence type="ECO:0000313" key="4">
    <source>
        <dbReference type="EMBL" id="KAG5484456.1"/>
    </source>
</evidence>
<reference evidence="5" key="1">
    <citation type="journal article" date="2021" name="Microbiol. Resour. Announc.">
        <title>LGAAP: Leishmaniinae Genome Assembly and Annotation Pipeline.</title>
        <authorList>
            <person name="Almutairi H."/>
            <person name="Urbaniak M.D."/>
            <person name="Bates M.D."/>
            <person name="Jariyapan N."/>
            <person name="Kwakye-Nuako G."/>
            <person name="Thomaz-Soccol V."/>
            <person name="Al-Salem W.S."/>
            <person name="Dillon R.J."/>
            <person name="Bates P.A."/>
            <person name="Gatherer D."/>
        </authorList>
    </citation>
    <scope>NUCLEOTIDE SEQUENCE [LARGE SCALE GENOMIC DNA]</scope>
</reference>
<sequence>MSSGVAEGAAPKEQEEGVAVSAPLPSAPEPLTDTRGSLTRRSSVDSSLGGELNGAAAPSSPSSVPARLCRDPHALGLGGHKSGRASIHARTSKTSQALRAGFAKGEEKTAAASIKQPPPPLSAAAQPIGNTAAVDEVAACSADALPTGPSALGGAERTAVIESHLKTTRQLPPPGVSTPTESLAAAKGTVLCVELTEMPPPQTSSIALSVSGGRLDLRMRGLVVLPCLHVPAASTAPSSDGRQEPTTPPSAHGSGDAMAGCLHAVSFRQNAISSLLTPCARTFSTPQALPFMPRSSPLHCYTHVSSLDLTHNTLTSIAGIDVLRCLRSLRLAFNRLTSLAPLWASPHVAELDVLDVSSNALTELLSAEDMRSLKRHQIRVITHKKQAHSAAVGQRNAKSSVYKVMCLRVLYASNNLLREVPSAVYTFAQLTDLRLSKNDIDKVPDGFPARVCLPQLRQVDVSMNKLPPAIAKAVAARAEAMAESPRCHCPTSPAAPRASIAEDHRTSMHRSHRDSASSSSAETTAVSSSASRPGDGASLGMAGRGAAECTEVSCGGPLPEQDRREGSGSAVENERGDAAATNDTERSRPSLSAAKAAGGAGSHKSRDALKSNTVALPQSPAAARRERTSAVAPNLPKAKVTTSLLPTAPVTATVSAQEVEQRAPVQRVAENVYCIDLSAWAMLVRRRLEKMMMRSSINSPSGAPGAASAYSMHELLLSLYDILSGSSSSAGATAPPRYRRRLAATAHTLASLLECLSLYSIVYSEEAQMRCAPLLLLTGITAAVVADPSELLLYEVLALHVVHNCLCTVKSVPGGVSSSCEESADSSPTPQAHKGENISEPAIRAKAVVTDHARSLETPPLRPGSPGSSRGVGTSGQLNFYEPLRAIHVITCADSASPAHSSTSALWTYLAWRQRWEAAVSRRRFLSKSSYVCEVGTQVAGVHRPHPSSSKPPHVSAAANGNSTRAALHSAEAKPLYPFAANSPISRVLEWRRLHECRPASYCAVPPPWELLYDALPRPSLPKRAAPQQLREPAIPPLLAGVGNRMHYMRGTPVDLACVLLCSTDYPRCAEAPKVNAPRTLPLPRRPLPGTCDSAASEARNGGFATIASYVACGDIIDRALQLRDYSQQMCCRLEREADTVAAEQVTACLMPLYSAEEVLQSQQAAVAALSSLGSRNTPLRCEPCGQSDVAEEAVESVAVSRKDVPGLQHQCSASEWLSVLQHCVPQSFKSTTATVVDTTVWDHQSETRGTPLAAAVADGGSSPAAGADAACGEAGALIGIEECDTLARSGQARHDNAVWAAPSAAESG</sequence>
<proteinExistence type="predicted"/>
<feature type="region of interest" description="Disordered" evidence="3">
    <location>
        <begin position="234"/>
        <end position="255"/>
    </location>
</feature>
<feature type="region of interest" description="Disordered" evidence="3">
    <location>
        <begin position="1"/>
        <end position="123"/>
    </location>
</feature>
<organism evidence="4 5">
    <name type="scientific">Leishmania martiniquensis</name>
    <dbReference type="NCBI Taxonomy" id="1580590"/>
    <lineage>
        <taxon>Eukaryota</taxon>
        <taxon>Discoba</taxon>
        <taxon>Euglenozoa</taxon>
        <taxon>Kinetoplastea</taxon>
        <taxon>Metakinetoplastina</taxon>
        <taxon>Trypanosomatida</taxon>
        <taxon>Trypanosomatidae</taxon>
        <taxon>Leishmaniinae</taxon>
        <taxon>Leishmania</taxon>
    </lineage>
</organism>
<feature type="compositionally biased region" description="Low complexity" evidence="3">
    <location>
        <begin position="864"/>
        <end position="874"/>
    </location>
</feature>
<name>A0A836H038_9TRYP</name>
<feature type="compositionally biased region" description="Low complexity" evidence="3">
    <location>
        <begin position="55"/>
        <end position="66"/>
    </location>
</feature>
<dbReference type="PANTHER" id="PTHR45617:SF169">
    <property type="entry name" value="LRRCT DOMAIN-CONTAINING PROTEIN"/>
    <property type="match status" value="1"/>
</dbReference>
<feature type="compositionally biased region" description="Basic and acidic residues" evidence="3">
    <location>
        <begin position="560"/>
        <end position="588"/>
    </location>
</feature>
<keyword evidence="2" id="KW-0677">Repeat</keyword>
<feature type="compositionally biased region" description="Low complexity" evidence="3">
    <location>
        <begin position="818"/>
        <end position="827"/>
    </location>
</feature>
<accession>A0A836H038</accession>
<dbReference type="GeneID" id="92517693"/>
<dbReference type="PROSITE" id="PS51450">
    <property type="entry name" value="LRR"/>
    <property type="match status" value="2"/>
</dbReference>
<dbReference type="Proteomes" id="UP000673552">
    <property type="component" value="Unassembled WGS sequence"/>
</dbReference>
<dbReference type="OrthoDB" id="1517790at2759"/>
<feature type="compositionally biased region" description="Polar residues" evidence="3">
    <location>
        <begin position="34"/>
        <end position="46"/>
    </location>
</feature>
<dbReference type="InterPro" id="IPR001611">
    <property type="entry name" value="Leu-rich_rpt"/>
</dbReference>
<keyword evidence="1" id="KW-0433">Leucine-rich repeat</keyword>
<dbReference type="KEGG" id="lmat:92517693"/>